<feature type="domain" description="Partner and localiser of BRCA2 WD40" evidence="3">
    <location>
        <begin position="1067"/>
        <end position="1290"/>
    </location>
</feature>
<dbReference type="EMBL" id="CM015714">
    <property type="protein sequence ID" value="KAF3687911.1"/>
    <property type="molecule type" value="Genomic_DNA"/>
</dbReference>
<feature type="compositionally biased region" description="Basic residues" evidence="2">
    <location>
        <begin position="396"/>
        <end position="410"/>
    </location>
</feature>
<evidence type="ECO:0000313" key="4">
    <source>
        <dbReference type="EMBL" id="KAF3687911.1"/>
    </source>
</evidence>
<reference evidence="4 5" key="1">
    <citation type="submission" date="2019-02" db="EMBL/GenBank/DDBJ databases">
        <title>Opniocepnalus argus genome.</title>
        <authorList>
            <person name="Zhou C."/>
            <person name="Xiao S."/>
        </authorList>
    </citation>
    <scope>NUCLEOTIDE SEQUENCE [LARGE SCALE GENOMIC DNA]</scope>
    <source>
        <strain evidence="4">OARG1902GOOAL</strain>
        <tissue evidence="4">Muscle</tissue>
    </source>
</reference>
<dbReference type="GO" id="GO:0003677">
    <property type="term" value="F:DNA binding"/>
    <property type="evidence" value="ECO:0007669"/>
    <property type="project" value="InterPro"/>
</dbReference>
<evidence type="ECO:0000256" key="2">
    <source>
        <dbReference type="SAM" id="MobiDB-lite"/>
    </source>
</evidence>
<name>A0A6G1PC86_CHAAH</name>
<feature type="region of interest" description="Disordered" evidence="2">
    <location>
        <begin position="896"/>
        <end position="947"/>
    </location>
</feature>
<proteinExistence type="predicted"/>
<feature type="compositionally biased region" description="Polar residues" evidence="2">
    <location>
        <begin position="744"/>
        <end position="756"/>
    </location>
</feature>
<dbReference type="PANTHER" id="PTHR14662:SF2">
    <property type="entry name" value="PARTNER AND LOCALIZER OF BRCA2"/>
    <property type="match status" value="1"/>
</dbReference>
<dbReference type="Proteomes" id="UP000503349">
    <property type="component" value="Chromosome 3"/>
</dbReference>
<feature type="compositionally biased region" description="Polar residues" evidence="2">
    <location>
        <begin position="413"/>
        <end position="449"/>
    </location>
</feature>
<dbReference type="PANTHER" id="PTHR14662">
    <property type="entry name" value="PARTNER AND LOCALIZER OF BRCA2"/>
    <property type="match status" value="1"/>
</dbReference>
<feature type="compositionally biased region" description="Low complexity" evidence="2">
    <location>
        <begin position="450"/>
        <end position="471"/>
    </location>
</feature>
<keyword evidence="1" id="KW-0175">Coiled coil</keyword>
<gene>
    <name evidence="4" type="ORF">EXN66_Car003583</name>
</gene>
<feature type="domain" description="Partner and localiser of BRCA2 WD40" evidence="3">
    <location>
        <begin position="1312"/>
        <end position="1414"/>
    </location>
</feature>
<dbReference type="InterPro" id="IPR042417">
    <property type="entry name" value="PALB2"/>
</dbReference>
<feature type="region of interest" description="Disordered" evidence="2">
    <location>
        <begin position="391"/>
        <end position="504"/>
    </location>
</feature>
<feature type="compositionally biased region" description="Basic and acidic residues" evidence="2">
    <location>
        <begin position="913"/>
        <end position="926"/>
    </location>
</feature>
<dbReference type="InterPro" id="IPR031920">
    <property type="entry name" value="PALB2_WD40"/>
</dbReference>
<feature type="compositionally biased region" description="Polar residues" evidence="2">
    <location>
        <begin position="84"/>
        <end position="93"/>
    </location>
</feature>
<keyword evidence="5" id="KW-1185">Reference proteome</keyword>
<feature type="coiled-coil region" evidence="1">
    <location>
        <begin position="24"/>
        <end position="51"/>
    </location>
</feature>
<feature type="region of interest" description="Disordered" evidence="2">
    <location>
        <begin position="976"/>
        <end position="1035"/>
    </location>
</feature>
<organism evidence="4 5">
    <name type="scientific">Channa argus</name>
    <name type="common">Northern snakehead</name>
    <name type="synonym">Ophicephalus argus</name>
    <dbReference type="NCBI Taxonomy" id="215402"/>
    <lineage>
        <taxon>Eukaryota</taxon>
        <taxon>Metazoa</taxon>
        <taxon>Chordata</taxon>
        <taxon>Craniata</taxon>
        <taxon>Vertebrata</taxon>
        <taxon>Euteleostomi</taxon>
        <taxon>Actinopterygii</taxon>
        <taxon>Neopterygii</taxon>
        <taxon>Teleostei</taxon>
        <taxon>Neoteleostei</taxon>
        <taxon>Acanthomorphata</taxon>
        <taxon>Anabantaria</taxon>
        <taxon>Anabantiformes</taxon>
        <taxon>Channoidei</taxon>
        <taxon>Channidae</taxon>
        <taxon>Channa</taxon>
    </lineage>
</organism>
<evidence type="ECO:0000313" key="5">
    <source>
        <dbReference type="Proteomes" id="UP000503349"/>
    </source>
</evidence>
<feature type="region of interest" description="Disordered" evidence="2">
    <location>
        <begin position="550"/>
        <end position="575"/>
    </location>
</feature>
<feature type="region of interest" description="Disordered" evidence="2">
    <location>
        <begin position="59"/>
        <end position="114"/>
    </location>
</feature>
<feature type="compositionally biased region" description="Low complexity" evidence="2">
    <location>
        <begin position="555"/>
        <end position="567"/>
    </location>
</feature>
<dbReference type="Gene3D" id="2.130.10.10">
    <property type="entry name" value="YVTN repeat-like/Quinoprotein amine dehydrogenase"/>
    <property type="match status" value="1"/>
</dbReference>
<dbReference type="GO" id="GO:0005654">
    <property type="term" value="C:nucleoplasm"/>
    <property type="evidence" value="ECO:0007669"/>
    <property type="project" value="TreeGrafter"/>
</dbReference>
<feature type="compositionally biased region" description="Basic and acidic residues" evidence="2">
    <location>
        <begin position="848"/>
        <end position="860"/>
    </location>
</feature>
<feature type="compositionally biased region" description="Basic and acidic residues" evidence="2">
    <location>
        <begin position="103"/>
        <end position="114"/>
    </location>
</feature>
<dbReference type="SUPFAM" id="SSF50978">
    <property type="entry name" value="WD40 repeat-like"/>
    <property type="match status" value="1"/>
</dbReference>
<feature type="region of interest" description="Disordered" evidence="2">
    <location>
        <begin position="831"/>
        <end position="872"/>
    </location>
</feature>
<accession>A0A6G1PC86</accession>
<dbReference type="Pfam" id="PF16756">
    <property type="entry name" value="PALB2_WD40"/>
    <property type="match status" value="2"/>
</dbReference>
<feature type="region of interest" description="Disordered" evidence="2">
    <location>
        <begin position="744"/>
        <end position="775"/>
    </location>
</feature>
<feature type="compositionally biased region" description="Basic residues" evidence="2">
    <location>
        <begin position="481"/>
        <end position="493"/>
    </location>
</feature>
<evidence type="ECO:0000256" key="1">
    <source>
        <dbReference type="SAM" id="Coils"/>
    </source>
</evidence>
<dbReference type="InterPro" id="IPR015943">
    <property type="entry name" value="WD40/YVTN_repeat-like_dom_sf"/>
</dbReference>
<dbReference type="InterPro" id="IPR036322">
    <property type="entry name" value="WD40_repeat_dom_sf"/>
</dbReference>
<dbReference type="GO" id="GO:0000724">
    <property type="term" value="P:double-strand break repair via homologous recombination"/>
    <property type="evidence" value="ECO:0007669"/>
    <property type="project" value="InterPro"/>
</dbReference>
<sequence length="1424" mass="154989">MEDNVGDIAHCEEQLRSTLYCDDKEKLRRKLALLQREYLKTARRLQRAERLDAVRRHVRSRITQQNHKDQEDQQVASNRHPKPSSLTLNTSDVSARGVPQCEGHSEGPADTDYTKRSQVIRFLLPSDAACPQTPDPSHDEPRGHRPSPAMRLRSQRSRLRWERRSAEAVRMTENSEDGQEHSGRMETERIDGEKKEIKSEETEIVNESEELFSASESESPSLLLTHWNTHANTDTGDVDEKEVQACQEQREMEFRVEGKKESPLQCWNPAIHNEDREKDCTLNGKIREIKGGEDGDNTGGESEIRLCEKTINTVTEQNEAENKPNEKEHHDNTMGIKEEESGMDGEKQCVGLLDSCTLVEGLLFPAEYYVRTTRRMASSQSQPDMQAVILSQLSTGRHRRGRGRGRRRGLGRNTQTNECLNEQTQSDFCPLTTPSGGPSKLSHLQATDASTELTSNSLSSSEISDQVSDSQNKTVGTSRPARGRRTKRARGRGRPQTPRSFLSLDTNDLALQRTLDNSHPISIPVSHSLTLHSADKPPSTLIAQEVVPLPDNQESSSTHSTATQTSSGVNGAQSKPMSVHLEEVYPVFLKSCAKANRSTKMSKSTTSWHSLLLPSSPPAQTSLGPLSFQSPVSLINNPMNFDIHQDFHLPDDQFASLKLRKLRQVALESGIESLTSPSHITRNRERHSDAHCSSSSDPVLLLPLPLSLTPTITDSPGFTVDKQATAQSVHSSNLAIDLKPASQQLAEGTSGQGTTETPREQQPENPNSTTHTRSTECVSVVEDFVTDCVSLDKEHESLNYNSHNSSSGICTSNTHRSKNHLQLQPHLNLVDRPAGKVNDSVNGNSDQLKMKEHASEKEPDCAGGQETSEGASDSCTAAKACNDTEAPGDSAAIHLARDSSEPSEAITSPVRDTSVETKNPAKDLRHTSVHSQLLQSPPLASPPGPFITPNLPSSAVLSSPTLPSLGLTPHPVFPLTSSPSAPSLTLPPPHSPSIQTLSPPALSPCPSFTSLHSSLPPASPSIQKQSSLDSPGTADHCHQVEPLRCLSASSIHLQSSGGLVDPSPRIEESANENKLRGTYTLKAPAGGCLVDACCLTGHSGGLFLAAAGKWAVCLWNQSSTFDWSLIHTWTFDEPVINVFPVPDAAGLMCVSLGQLEIREVRILSCSSLSHVLLCKGCIQAVVGAYKSKVVTSSLSATGSTLEVFNVSDSSSTQSSQLLVSPGVCVGALASVDGLSDALIGTDECGSLFIWNLKTGQLLQRVTIAEDLSHTSCLRGYSYCGVLFVLLQHQLLISLDREGTEVKAKDQIFSEEPNKKEMNKTALFSLVAVNPLSGKSVVATKLYPPKAWSGRLCEADVNSSSVVSRSQNGCVCVWELGHRVNSRMVWAPESEGWQLARWGGPDVLVTGHHNGDVTLHYYSQNSLCH</sequence>
<feature type="compositionally biased region" description="Basic and acidic residues" evidence="2">
    <location>
        <begin position="178"/>
        <end position="199"/>
    </location>
</feature>
<evidence type="ECO:0000259" key="3">
    <source>
        <dbReference type="Pfam" id="PF16756"/>
    </source>
</evidence>
<reference evidence="5" key="2">
    <citation type="submission" date="2019-02" db="EMBL/GenBank/DDBJ databases">
        <title>Opniocepnalus argus Var Kimnra genome.</title>
        <authorList>
            <person name="Zhou C."/>
            <person name="Xiao S."/>
        </authorList>
    </citation>
    <scope>NUCLEOTIDE SEQUENCE [LARGE SCALE GENOMIC DNA]</scope>
</reference>
<protein>
    <submittedName>
        <fullName evidence="4">Partner and localizer of BRCA2</fullName>
    </submittedName>
</protein>
<feature type="region of interest" description="Disordered" evidence="2">
    <location>
        <begin position="127"/>
        <end position="199"/>
    </location>
</feature>
<feature type="compositionally biased region" description="Polar residues" evidence="2">
    <location>
        <begin position="763"/>
        <end position="775"/>
    </location>
</feature>